<organism evidence="1 2">
    <name type="scientific">Scutellospora calospora</name>
    <dbReference type="NCBI Taxonomy" id="85575"/>
    <lineage>
        <taxon>Eukaryota</taxon>
        <taxon>Fungi</taxon>
        <taxon>Fungi incertae sedis</taxon>
        <taxon>Mucoromycota</taxon>
        <taxon>Glomeromycotina</taxon>
        <taxon>Glomeromycetes</taxon>
        <taxon>Diversisporales</taxon>
        <taxon>Gigasporaceae</taxon>
        <taxon>Scutellospora</taxon>
    </lineage>
</organism>
<comment type="caution">
    <text evidence="1">The sequence shown here is derived from an EMBL/GenBank/DDBJ whole genome shotgun (WGS) entry which is preliminary data.</text>
</comment>
<sequence length="58" mass="6869">MTVHDLNAVVQDSCATADRIEWRRIELWSKVSEFMCDDIKIPYKIIEELVEEKVIVYP</sequence>
<dbReference type="EMBL" id="CAJVPM010003870">
    <property type="protein sequence ID" value="CAG8506759.1"/>
    <property type="molecule type" value="Genomic_DNA"/>
</dbReference>
<reference evidence="1" key="1">
    <citation type="submission" date="2021-06" db="EMBL/GenBank/DDBJ databases">
        <authorList>
            <person name="Kallberg Y."/>
            <person name="Tangrot J."/>
            <person name="Rosling A."/>
        </authorList>
    </citation>
    <scope>NUCLEOTIDE SEQUENCE</scope>
    <source>
        <strain evidence="1">AU212A</strain>
    </source>
</reference>
<protein>
    <submittedName>
        <fullName evidence="1">917_t:CDS:1</fullName>
    </submittedName>
</protein>
<accession>A0ACA9L4A9</accession>
<evidence type="ECO:0000313" key="1">
    <source>
        <dbReference type="EMBL" id="CAG8506759.1"/>
    </source>
</evidence>
<evidence type="ECO:0000313" key="2">
    <source>
        <dbReference type="Proteomes" id="UP000789860"/>
    </source>
</evidence>
<dbReference type="Proteomes" id="UP000789860">
    <property type="component" value="Unassembled WGS sequence"/>
</dbReference>
<keyword evidence="2" id="KW-1185">Reference proteome</keyword>
<proteinExistence type="predicted"/>
<name>A0ACA9L4A9_9GLOM</name>
<gene>
    <name evidence="1" type="ORF">SCALOS_LOCUS3484</name>
</gene>